<reference evidence="6 7" key="1">
    <citation type="submission" date="2018-07" db="EMBL/GenBank/DDBJ databases">
        <title>Venubactetium sediminum gen. nov., sp. nov., isolated from a marine solar saltern.</title>
        <authorList>
            <person name="Wang S."/>
        </authorList>
    </citation>
    <scope>NUCLEOTIDE SEQUENCE [LARGE SCALE GENOMIC DNA]</scope>
    <source>
        <strain evidence="6 7">WD2A32</strain>
    </source>
</reference>
<evidence type="ECO:0000256" key="1">
    <source>
        <dbReference type="ARBA" id="ARBA00009437"/>
    </source>
</evidence>
<keyword evidence="7" id="KW-1185">Reference proteome</keyword>
<keyword evidence="2" id="KW-0805">Transcription regulation</keyword>
<dbReference type="GO" id="GO:0003677">
    <property type="term" value="F:DNA binding"/>
    <property type="evidence" value="ECO:0007669"/>
    <property type="project" value="UniProtKB-KW"/>
</dbReference>
<accession>A0A369TBB9</accession>
<evidence type="ECO:0000313" key="7">
    <source>
        <dbReference type="Proteomes" id="UP000253941"/>
    </source>
</evidence>
<evidence type="ECO:0000256" key="2">
    <source>
        <dbReference type="ARBA" id="ARBA00023015"/>
    </source>
</evidence>
<evidence type="ECO:0000256" key="3">
    <source>
        <dbReference type="ARBA" id="ARBA00023125"/>
    </source>
</evidence>
<dbReference type="InterPro" id="IPR005119">
    <property type="entry name" value="LysR_subst-bd"/>
</dbReference>
<dbReference type="InterPro" id="IPR050176">
    <property type="entry name" value="LTTR"/>
</dbReference>
<dbReference type="Gene3D" id="3.40.190.10">
    <property type="entry name" value="Periplasmic binding protein-like II"/>
    <property type="match status" value="2"/>
</dbReference>
<dbReference type="EMBL" id="QPMH01000005">
    <property type="protein sequence ID" value="RDD62570.1"/>
    <property type="molecule type" value="Genomic_DNA"/>
</dbReference>
<dbReference type="Pfam" id="PF03466">
    <property type="entry name" value="LysR_substrate"/>
    <property type="match status" value="1"/>
</dbReference>
<dbReference type="InterPro" id="IPR000847">
    <property type="entry name" value="LysR_HTH_N"/>
</dbReference>
<dbReference type="SUPFAM" id="SSF53850">
    <property type="entry name" value="Periplasmic binding protein-like II"/>
    <property type="match status" value="1"/>
</dbReference>
<gene>
    <name evidence="6" type="ORF">DRB17_07980</name>
</gene>
<dbReference type="GO" id="GO:0003700">
    <property type="term" value="F:DNA-binding transcription factor activity"/>
    <property type="evidence" value="ECO:0007669"/>
    <property type="project" value="InterPro"/>
</dbReference>
<name>A0A369TBB9_9PROT</name>
<dbReference type="PANTHER" id="PTHR30579:SF7">
    <property type="entry name" value="HTH-TYPE TRANSCRIPTIONAL REGULATOR LRHA-RELATED"/>
    <property type="match status" value="1"/>
</dbReference>
<dbReference type="PRINTS" id="PR00039">
    <property type="entry name" value="HTHLYSR"/>
</dbReference>
<evidence type="ECO:0000259" key="5">
    <source>
        <dbReference type="PROSITE" id="PS50931"/>
    </source>
</evidence>
<dbReference type="SUPFAM" id="SSF46785">
    <property type="entry name" value="Winged helix' DNA-binding domain"/>
    <property type="match status" value="1"/>
</dbReference>
<comment type="caution">
    <text evidence="6">The sequence shown here is derived from an EMBL/GenBank/DDBJ whole genome shotgun (WGS) entry which is preliminary data.</text>
</comment>
<dbReference type="Gene3D" id="1.10.10.10">
    <property type="entry name" value="Winged helix-like DNA-binding domain superfamily/Winged helix DNA-binding domain"/>
    <property type="match status" value="1"/>
</dbReference>
<protein>
    <submittedName>
        <fullName evidence="6">LysR family transcriptional regulator</fullName>
    </submittedName>
</protein>
<proteinExistence type="inferred from homology"/>
<dbReference type="AlphaFoldDB" id="A0A369TBB9"/>
<evidence type="ECO:0000313" key="6">
    <source>
        <dbReference type="EMBL" id="RDD62570.1"/>
    </source>
</evidence>
<sequence>MVKRSSRGVMDSAARNAIIGRLDLELLMALVAIVDAGSFKQAARRLNLTQSAISMQIKRLEDRVGQRLLSRHGRQVELTEAGRILHKYARTIVDLEEEARMQLAMPPLSGRVRIGLPEWFAGRRLQALLAQFTRAHPGVHLAMRADASSELREAVSAGTLDLALGIIESVDNAPPAVYQEQLVWVVGEERALEINEDMPVALFDPPCPYRELAMEGLERCGWRGHEVFTSASVASVRTAVETGLGISVFPESAVRPGLRVLTNAEGFPELPMTTLGIYKSSRISDTPADHLCSYLEKALCDGGYLPPP</sequence>
<dbReference type="PANTHER" id="PTHR30579">
    <property type="entry name" value="TRANSCRIPTIONAL REGULATOR"/>
    <property type="match status" value="1"/>
</dbReference>
<keyword evidence="3" id="KW-0238">DNA-binding</keyword>
<dbReference type="InterPro" id="IPR036388">
    <property type="entry name" value="WH-like_DNA-bd_sf"/>
</dbReference>
<dbReference type="FunFam" id="1.10.10.10:FF:000001">
    <property type="entry name" value="LysR family transcriptional regulator"/>
    <property type="match status" value="1"/>
</dbReference>
<feature type="domain" description="HTH lysR-type" evidence="5">
    <location>
        <begin position="22"/>
        <end position="79"/>
    </location>
</feature>
<dbReference type="Pfam" id="PF00126">
    <property type="entry name" value="HTH_1"/>
    <property type="match status" value="1"/>
</dbReference>
<dbReference type="InterPro" id="IPR036390">
    <property type="entry name" value="WH_DNA-bd_sf"/>
</dbReference>
<dbReference type="PROSITE" id="PS50931">
    <property type="entry name" value="HTH_LYSR"/>
    <property type="match status" value="1"/>
</dbReference>
<evidence type="ECO:0000256" key="4">
    <source>
        <dbReference type="ARBA" id="ARBA00023163"/>
    </source>
</evidence>
<comment type="similarity">
    <text evidence="1">Belongs to the LysR transcriptional regulatory family.</text>
</comment>
<organism evidence="6 7">
    <name type="scientific">Ferruginivarius sediminum</name>
    <dbReference type="NCBI Taxonomy" id="2661937"/>
    <lineage>
        <taxon>Bacteria</taxon>
        <taxon>Pseudomonadati</taxon>
        <taxon>Pseudomonadota</taxon>
        <taxon>Alphaproteobacteria</taxon>
        <taxon>Rhodospirillales</taxon>
        <taxon>Rhodospirillaceae</taxon>
        <taxon>Ferruginivarius</taxon>
    </lineage>
</organism>
<keyword evidence="4" id="KW-0804">Transcription</keyword>
<dbReference type="Proteomes" id="UP000253941">
    <property type="component" value="Unassembled WGS sequence"/>
</dbReference>